<feature type="compositionally biased region" description="Low complexity" evidence="1">
    <location>
        <begin position="267"/>
        <end position="289"/>
    </location>
</feature>
<feature type="region of interest" description="Disordered" evidence="1">
    <location>
        <begin position="215"/>
        <end position="328"/>
    </location>
</feature>
<evidence type="ECO:0008006" key="4">
    <source>
        <dbReference type="Google" id="ProtNLM"/>
    </source>
</evidence>
<feature type="non-terminal residue" evidence="2">
    <location>
        <position position="1"/>
    </location>
</feature>
<feature type="compositionally biased region" description="Basic and acidic residues" evidence="1">
    <location>
        <begin position="299"/>
        <end position="309"/>
    </location>
</feature>
<sequence>GADDVGELGGAAGGELSDGDETSRAGTPRPAVRDSQLASALRGDARFVSSSFDSSVDLSGLRPGPSVVLPPCPQLRAVPGVPTVMFPGEPPERPVGAVVRGLRAACGPCIRSGSICSLFSQPGDASRAVPRKSQRNCDRCQRRHTRCEAWNALATAFTDSDGAVLARAEFQYWEHRGGGEYALVYSDPRVRDLPRLAELLDWGRFAHRLFPRGNSRRSKLRHAQQDSEGVSAGPSAGAKRPRSPKPEEPVGDKGSVGGEREPKRARTSGSASRASASSSVSSSASASSSRRARVSPLPEDSRPGFRDGDFVVDDEVPGPGPIPDDYVTSLSDFPGVRFPMRGPDFDFAMEEVERLREDPVVPRSHHMSVLGHLLLQWGRVHPLPGEPNIALGLPARALQNPGAPSLDNVGADAQILADSLRI</sequence>
<proteinExistence type="predicted"/>
<dbReference type="Proteomes" id="UP000815677">
    <property type="component" value="Unassembled WGS sequence"/>
</dbReference>
<name>A0ABQ0KVF1_MYCCL</name>
<evidence type="ECO:0000256" key="1">
    <source>
        <dbReference type="SAM" id="MobiDB-lite"/>
    </source>
</evidence>
<feature type="non-terminal residue" evidence="2">
    <location>
        <position position="422"/>
    </location>
</feature>
<gene>
    <name evidence="2" type="ORF">MCHLO_00569</name>
</gene>
<feature type="region of interest" description="Disordered" evidence="1">
    <location>
        <begin position="1"/>
        <end position="37"/>
    </location>
</feature>
<dbReference type="EMBL" id="DF838358">
    <property type="protein sequence ID" value="GAT42872.1"/>
    <property type="molecule type" value="Genomic_DNA"/>
</dbReference>
<accession>A0ABQ0KVF1</accession>
<keyword evidence="3" id="KW-1185">Reference proteome</keyword>
<evidence type="ECO:0000313" key="2">
    <source>
        <dbReference type="EMBL" id="GAT42872.1"/>
    </source>
</evidence>
<organism evidence="2 3">
    <name type="scientific">Mycena chlorophos</name>
    <name type="common">Agaric fungus</name>
    <name type="synonym">Agaricus chlorophos</name>
    <dbReference type="NCBI Taxonomy" id="658473"/>
    <lineage>
        <taxon>Eukaryota</taxon>
        <taxon>Fungi</taxon>
        <taxon>Dikarya</taxon>
        <taxon>Basidiomycota</taxon>
        <taxon>Agaricomycotina</taxon>
        <taxon>Agaricomycetes</taxon>
        <taxon>Agaricomycetidae</taxon>
        <taxon>Agaricales</taxon>
        <taxon>Marasmiineae</taxon>
        <taxon>Mycenaceae</taxon>
        <taxon>Mycena</taxon>
    </lineage>
</organism>
<evidence type="ECO:0000313" key="3">
    <source>
        <dbReference type="Proteomes" id="UP000815677"/>
    </source>
</evidence>
<protein>
    <recommendedName>
        <fullName evidence="4">Zn(2)-C6 fungal-type domain-containing protein</fullName>
    </recommendedName>
</protein>
<reference evidence="2" key="1">
    <citation type="submission" date="2014-09" db="EMBL/GenBank/DDBJ databases">
        <title>Genome sequence of the luminous mushroom Mycena chlorophos for searching fungal bioluminescence genes.</title>
        <authorList>
            <person name="Tanaka Y."/>
            <person name="Kasuga D."/>
            <person name="Oba Y."/>
            <person name="Hase S."/>
            <person name="Sato K."/>
            <person name="Oba Y."/>
            <person name="Sakakibara Y."/>
        </authorList>
    </citation>
    <scope>NUCLEOTIDE SEQUENCE</scope>
</reference>